<feature type="transmembrane region" description="Helical" evidence="1">
    <location>
        <begin position="107"/>
        <end position="129"/>
    </location>
</feature>
<feature type="transmembrane region" description="Helical" evidence="1">
    <location>
        <begin position="224"/>
        <end position="250"/>
    </location>
</feature>
<comment type="caution">
    <text evidence="2">The sequence shown here is derived from an EMBL/GenBank/DDBJ whole genome shotgun (WGS) entry which is preliminary data.</text>
</comment>
<dbReference type="RefSeq" id="WP_265997874.1">
    <property type="nucleotide sequence ID" value="NZ_JAPJDN010000012.1"/>
</dbReference>
<evidence type="ECO:0000313" key="2">
    <source>
        <dbReference type="EMBL" id="MCX2938195.1"/>
    </source>
</evidence>
<dbReference type="Proteomes" id="UP001300745">
    <property type="component" value="Unassembled WGS sequence"/>
</dbReference>
<organism evidence="2 3">
    <name type="scientific">Mycobacterium pinniadriaticum</name>
    <dbReference type="NCBI Taxonomy" id="2994102"/>
    <lineage>
        <taxon>Bacteria</taxon>
        <taxon>Bacillati</taxon>
        <taxon>Actinomycetota</taxon>
        <taxon>Actinomycetes</taxon>
        <taxon>Mycobacteriales</taxon>
        <taxon>Mycobacteriaceae</taxon>
        <taxon>Mycobacterium</taxon>
    </lineage>
</organism>
<proteinExistence type="predicted"/>
<accession>A0ABT3SFC6</accession>
<feature type="transmembrane region" description="Helical" evidence="1">
    <location>
        <begin position="135"/>
        <end position="161"/>
    </location>
</feature>
<gene>
    <name evidence="2" type="ORF">ORI27_15920</name>
</gene>
<name>A0ABT3SFC6_9MYCO</name>
<evidence type="ECO:0000256" key="1">
    <source>
        <dbReference type="SAM" id="Phobius"/>
    </source>
</evidence>
<reference evidence="2 3" key="1">
    <citation type="submission" date="2022-11" db="EMBL/GenBank/DDBJ databases">
        <title>Mycobacterium sp. nov.</title>
        <authorList>
            <person name="Papic B."/>
            <person name="Spicic S."/>
            <person name="Duvnjak S."/>
        </authorList>
    </citation>
    <scope>NUCLEOTIDE SEQUENCE [LARGE SCALE GENOMIC DNA]</scope>
    <source>
        <strain evidence="2 3">CVI_P4</strain>
    </source>
</reference>
<evidence type="ECO:0000313" key="3">
    <source>
        <dbReference type="Proteomes" id="UP001300745"/>
    </source>
</evidence>
<feature type="transmembrane region" description="Helical" evidence="1">
    <location>
        <begin position="75"/>
        <end position="95"/>
    </location>
</feature>
<keyword evidence="1" id="KW-1133">Transmembrane helix</keyword>
<protein>
    <submittedName>
        <fullName evidence="2">Uncharacterized protein</fullName>
    </submittedName>
</protein>
<sequence>MSTAIDTFAEQRRAWIAGHAGILLFQKRRAELLGKRIRARDRARIGARPDPHDDDVTPPLAFRQTSTATGSFETALVAVCAITAPIGWPAGRLVYGWVTTLIPERLLGYPIPALMGMAVVCGLPLPLLYDPAPSVWSVVVVPWLFAQIPGVFLAAGIYGILDGWLAVEGSCHWWPLTPVAAELDDEFFLGGRDVSMPTLLDPPCGTREPRPLAIPRVGVPEVRWIPLLCSVIPAALGILWLSWLILSAILHLPSEWLSQSVPATGNLESLVG</sequence>
<keyword evidence="3" id="KW-1185">Reference proteome</keyword>
<keyword evidence="1" id="KW-0472">Membrane</keyword>
<dbReference type="EMBL" id="JAPJDO010000012">
    <property type="protein sequence ID" value="MCX2938195.1"/>
    <property type="molecule type" value="Genomic_DNA"/>
</dbReference>
<keyword evidence="1" id="KW-0812">Transmembrane</keyword>